<name>A0A1X0Q6Q2_9MICR</name>
<dbReference type="EMBL" id="LVKB01000313">
    <property type="protein sequence ID" value="ORD95438.1"/>
    <property type="molecule type" value="Genomic_DNA"/>
</dbReference>
<keyword evidence="2" id="KW-1185">Reference proteome</keyword>
<gene>
    <name evidence="1" type="ORF">HERIO_2496</name>
</gene>
<reference evidence="1 2" key="1">
    <citation type="journal article" date="2017" name="Environ. Microbiol.">
        <title>Decay of the glycolytic pathway and adaptation to intranuclear parasitism within Enterocytozoonidae microsporidia.</title>
        <authorList>
            <person name="Wiredu Boakye D."/>
            <person name="Jaroenlak P."/>
            <person name="Prachumwat A."/>
            <person name="Williams T.A."/>
            <person name="Bateman K.S."/>
            <person name="Itsathitphaisarn O."/>
            <person name="Sritunyalucksana K."/>
            <person name="Paszkiewicz K.H."/>
            <person name="Moore K.A."/>
            <person name="Stentiford G.D."/>
            <person name="Williams B.A."/>
        </authorList>
    </citation>
    <scope>NUCLEOTIDE SEQUENCE [LARGE SCALE GENOMIC DNA]</scope>
    <source>
        <strain evidence="1 2">GB1</strain>
    </source>
</reference>
<dbReference type="VEuPathDB" id="MicrosporidiaDB:A0H76_2794"/>
<organism evidence="1 2">
    <name type="scientific">Hepatospora eriocheir</name>
    <dbReference type="NCBI Taxonomy" id="1081669"/>
    <lineage>
        <taxon>Eukaryota</taxon>
        <taxon>Fungi</taxon>
        <taxon>Fungi incertae sedis</taxon>
        <taxon>Microsporidia</taxon>
        <taxon>Hepatosporidae</taxon>
        <taxon>Hepatospora</taxon>
    </lineage>
</organism>
<sequence>MNIFKISLSLITNIYEINTVDIEEDIDSNNYMAGLLLECENILKSRNEELADSLKRHLGDLFFK</sequence>
<evidence type="ECO:0000313" key="1">
    <source>
        <dbReference type="EMBL" id="ORD95438.1"/>
    </source>
</evidence>
<dbReference type="VEuPathDB" id="MicrosporidiaDB:HERIO_2496"/>
<accession>A0A1X0Q6Q2</accession>
<dbReference type="Proteomes" id="UP000192356">
    <property type="component" value="Unassembled WGS sequence"/>
</dbReference>
<proteinExistence type="predicted"/>
<dbReference type="AlphaFoldDB" id="A0A1X0Q6Q2"/>
<protein>
    <submittedName>
        <fullName evidence="1">Uncharacterized protein</fullName>
    </submittedName>
</protein>
<comment type="caution">
    <text evidence="1">The sequence shown here is derived from an EMBL/GenBank/DDBJ whole genome shotgun (WGS) entry which is preliminary data.</text>
</comment>
<evidence type="ECO:0000313" key="2">
    <source>
        <dbReference type="Proteomes" id="UP000192356"/>
    </source>
</evidence>